<dbReference type="RefSeq" id="WP_183070731.1">
    <property type="nucleotide sequence ID" value="NZ_JAJNCO010000008.1"/>
</dbReference>
<feature type="chain" id="PRO_5043464667" evidence="1">
    <location>
        <begin position="25"/>
        <end position="95"/>
    </location>
</feature>
<accession>A0AAW4XI12</accession>
<evidence type="ECO:0000256" key="1">
    <source>
        <dbReference type="SAM" id="SignalP"/>
    </source>
</evidence>
<protein>
    <submittedName>
        <fullName evidence="2">Uncharacterized protein</fullName>
    </submittedName>
</protein>
<dbReference type="Proteomes" id="UP001198630">
    <property type="component" value="Unassembled WGS sequence"/>
</dbReference>
<proteinExistence type="predicted"/>
<evidence type="ECO:0000313" key="3">
    <source>
        <dbReference type="Proteomes" id="UP001198630"/>
    </source>
</evidence>
<comment type="caution">
    <text evidence="2">The sequence shown here is derived from an EMBL/GenBank/DDBJ whole genome shotgun (WGS) entry which is preliminary data.</text>
</comment>
<name>A0AAW4XI12_RHORH</name>
<dbReference type="AlphaFoldDB" id="A0AAW4XI12"/>
<keyword evidence="1" id="KW-0732">Signal</keyword>
<feature type="signal peptide" evidence="1">
    <location>
        <begin position="1"/>
        <end position="24"/>
    </location>
</feature>
<gene>
    <name evidence="2" type="ORF">LQ384_15425</name>
</gene>
<evidence type="ECO:0000313" key="2">
    <source>
        <dbReference type="EMBL" id="MCD2112499.1"/>
    </source>
</evidence>
<reference evidence="2" key="1">
    <citation type="submission" date="2021-11" db="EMBL/GenBank/DDBJ databases">
        <title>Development of a sustainable strategy for remediation of hydrocarbon-contaminated territories based on the waste exchange concept.</title>
        <authorList>
            <person name="Elkin A."/>
        </authorList>
    </citation>
    <scope>NUCLEOTIDE SEQUENCE</scope>
    <source>
        <strain evidence="2">IEGM 757</strain>
    </source>
</reference>
<dbReference type="EMBL" id="JAJNCO010000008">
    <property type="protein sequence ID" value="MCD2112499.1"/>
    <property type="molecule type" value="Genomic_DNA"/>
</dbReference>
<organism evidence="2 3">
    <name type="scientific">Rhodococcus rhodochrous</name>
    <dbReference type="NCBI Taxonomy" id="1829"/>
    <lineage>
        <taxon>Bacteria</taxon>
        <taxon>Bacillati</taxon>
        <taxon>Actinomycetota</taxon>
        <taxon>Actinomycetes</taxon>
        <taxon>Mycobacteriales</taxon>
        <taxon>Nocardiaceae</taxon>
        <taxon>Rhodococcus</taxon>
    </lineage>
</organism>
<sequence>MKRFAAGVLGCAAITLAVPATASADVHLRPGVSPVADTDEAPQDLTPEERAEWEHWWFHEGCRYSPLRPDCVVHNIVETFATGSGGNRDKPFGSS</sequence>